<reference evidence="1 2" key="1">
    <citation type="journal article" date="2023" name="Nat. Commun.">
        <title>Origin of minicircular mitochondrial genomes in red algae.</title>
        <authorList>
            <person name="Lee Y."/>
            <person name="Cho C.H."/>
            <person name="Lee Y.M."/>
            <person name="Park S.I."/>
            <person name="Yang J.H."/>
            <person name="West J.A."/>
            <person name="Bhattacharya D."/>
            <person name="Yoon H.S."/>
        </authorList>
    </citation>
    <scope>NUCLEOTIDE SEQUENCE [LARGE SCALE GENOMIC DNA]</scope>
    <source>
        <strain evidence="1 2">CCMP1338</strain>
        <tissue evidence="1">Whole cell</tissue>
    </source>
</reference>
<protein>
    <submittedName>
        <fullName evidence="1">Uncharacterized protein</fullName>
    </submittedName>
</protein>
<dbReference type="EMBL" id="JAMWBK010000002">
    <property type="protein sequence ID" value="KAJ8908221.1"/>
    <property type="molecule type" value="Genomic_DNA"/>
</dbReference>
<dbReference type="AlphaFoldDB" id="A0AAV8V2V4"/>
<proteinExistence type="predicted"/>
<sequence length="126" mass="14638">MESRLYRRLYRFARRIPQVEARSRAIDKLRDGFMRGGKDPGSGLESALSFLRMSVPKRFWPEPEIGDKGGRYVYIEGKLVRVEDAAKAKGRSPLKDLGAVSSDDLRRHRALTERMQFRGPTWENRR</sequence>
<gene>
    <name evidence="1" type="ORF">NDN08_008312</name>
</gene>
<dbReference type="Proteomes" id="UP001157974">
    <property type="component" value="Unassembled WGS sequence"/>
</dbReference>
<organism evidence="1 2">
    <name type="scientific">Rhodosorus marinus</name>
    <dbReference type="NCBI Taxonomy" id="101924"/>
    <lineage>
        <taxon>Eukaryota</taxon>
        <taxon>Rhodophyta</taxon>
        <taxon>Stylonematophyceae</taxon>
        <taxon>Stylonematales</taxon>
        <taxon>Stylonemataceae</taxon>
        <taxon>Rhodosorus</taxon>
    </lineage>
</organism>
<evidence type="ECO:0000313" key="2">
    <source>
        <dbReference type="Proteomes" id="UP001157974"/>
    </source>
</evidence>
<accession>A0AAV8V2V4</accession>
<keyword evidence="2" id="KW-1185">Reference proteome</keyword>
<comment type="caution">
    <text evidence="1">The sequence shown here is derived from an EMBL/GenBank/DDBJ whole genome shotgun (WGS) entry which is preliminary data.</text>
</comment>
<evidence type="ECO:0000313" key="1">
    <source>
        <dbReference type="EMBL" id="KAJ8908221.1"/>
    </source>
</evidence>
<name>A0AAV8V2V4_9RHOD</name>